<dbReference type="HOGENOM" id="CLU_017513_2_2_1"/>
<dbReference type="PANTHER" id="PTHR24359:SF37">
    <property type="entry name" value="PROTEIN KINASE DOMAIN-CONTAINING PROTEIN"/>
    <property type="match status" value="1"/>
</dbReference>
<dbReference type="Gene3D" id="3.30.200.20">
    <property type="entry name" value="Phosphorylase Kinase, domain 1"/>
    <property type="match status" value="1"/>
</dbReference>
<organism evidence="3 4">
    <name type="scientific">Thermothielavioides terrestris (strain ATCC 38088 / NRRL 8126)</name>
    <name type="common">Thielavia terrestris</name>
    <dbReference type="NCBI Taxonomy" id="578455"/>
    <lineage>
        <taxon>Eukaryota</taxon>
        <taxon>Fungi</taxon>
        <taxon>Dikarya</taxon>
        <taxon>Ascomycota</taxon>
        <taxon>Pezizomycotina</taxon>
        <taxon>Sordariomycetes</taxon>
        <taxon>Sordariomycetidae</taxon>
        <taxon>Sordariales</taxon>
        <taxon>Chaetomiaceae</taxon>
        <taxon>Thermothielavioides</taxon>
        <taxon>Thermothielavioides terrestris</taxon>
    </lineage>
</organism>
<dbReference type="GeneID" id="11516372"/>
<dbReference type="PANTHER" id="PTHR24359">
    <property type="entry name" value="SERINE/THREONINE-PROTEIN KINASE SBK1"/>
    <property type="match status" value="1"/>
</dbReference>
<name>G2R865_THETT</name>
<dbReference type="Gene3D" id="1.10.510.10">
    <property type="entry name" value="Transferase(Phosphotransferase) domain 1"/>
    <property type="match status" value="1"/>
</dbReference>
<feature type="compositionally biased region" description="Polar residues" evidence="1">
    <location>
        <begin position="14"/>
        <end position="26"/>
    </location>
</feature>
<feature type="region of interest" description="Disordered" evidence="1">
    <location>
        <begin position="1"/>
        <end position="28"/>
    </location>
</feature>
<dbReference type="SUPFAM" id="SSF56112">
    <property type="entry name" value="Protein kinase-like (PK-like)"/>
    <property type="match status" value="1"/>
</dbReference>
<dbReference type="OrthoDB" id="4062651at2759"/>
<evidence type="ECO:0000256" key="1">
    <source>
        <dbReference type="SAM" id="MobiDB-lite"/>
    </source>
</evidence>
<gene>
    <name evidence="3" type="ORF">THITE_2051255</name>
</gene>
<evidence type="ECO:0000259" key="2">
    <source>
        <dbReference type="PROSITE" id="PS50011"/>
    </source>
</evidence>
<dbReference type="InterPro" id="IPR011009">
    <property type="entry name" value="Kinase-like_dom_sf"/>
</dbReference>
<evidence type="ECO:0000313" key="3">
    <source>
        <dbReference type="EMBL" id="AEO68124.1"/>
    </source>
</evidence>
<dbReference type="CDD" id="cd00180">
    <property type="entry name" value="PKc"/>
    <property type="match status" value="1"/>
</dbReference>
<reference evidence="3 4" key="1">
    <citation type="journal article" date="2011" name="Nat. Biotechnol.">
        <title>Comparative genomic analysis of the thermophilic biomass-degrading fungi Myceliophthora thermophila and Thielavia terrestris.</title>
        <authorList>
            <person name="Berka R.M."/>
            <person name="Grigoriev I.V."/>
            <person name="Otillar R."/>
            <person name="Salamov A."/>
            <person name="Grimwood J."/>
            <person name="Reid I."/>
            <person name="Ishmael N."/>
            <person name="John T."/>
            <person name="Darmond C."/>
            <person name="Moisan M.-C."/>
            <person name="Henrissat B."/>
            <person name="Coutinho P.M."/>
            <person name="Lombard V."/>
            <person name="Natvig D.O."/>
            <person name="Lindquist E."/>
            <person name="Schmutz J."/>
            <person name="Lucas S."/>
            <person name="Harris P."/>
            <person name="Powlowski J."/>
            <person name="Bellemare A."/>
            <person name="Taylor D."/>
            <person name="Butler G."/>
            <person name="de Vries R.P."/>
            <person name="Allijn I.E."/>
            <person name="van den Brink J."/>
            <person name="Ushinsky S."/>
            <person name="Storms R."/>
            <person name="Powell A.J."/>
            <person name="Paulsen I.T."/>
            <person name="Elbourne L.D.H."/>
            <person name="Baker S.E."/>
            <person name="Magnuson J."/>
            <person name="LaBoissiere S."/>
            <person name="Clutterbuck A.J."/>
            <person name="Martinez D."/>
            <person name="Wogulis M."/>
            <person name="de Leon A.L."/>
            <person name="Rey M.W."/>
            <person name="Tsang A."/>
        </authorList>
    </citation>
    <scope>NUCLEOTIDE SEQUENCE [LARGE SCALE GENOMIC DNA]</scope>
    <source>
        <strain evidence="4">ATCC 38088 / NRRL 8126</strain>
    </source>
</reference>
<accession>G2R865</accession>
<dbReference type="eggNOG" id="KOG0593">
    <property type="taxonomic scope" value="Eukaryota"/>
</dbReference>
<proteinExistence type="predicted"/>
<dbReference type="PROSITE" id="PS50011">
    <property type="entry name" value="PROTEIN_KINASE_DOM"/>
    <property type="match status" value="1"/>
</dbReference>
<dbReference type="EMBL" id="CP003011">
    <property type="protein sequence ID" value="AEO68124.1"/>
    <property type="molecule type" value="Genomic_DNA"/>
</dbReference>
<sequence length="572" mass="65412">MRTSELMNLKKPSSGGTRDSRVSSAATAAIHGRGLPSIPSSLTVPEPSVITDLGEHLSNLYKLRTNSYPESFDCAPGGLGSQVHRAICRPDMNKAGFLPKGQLQRIINCDAVKKELMKHEASLRKREPSWPVYNRVGSTPTTPRFPRHMRSDQRFQKIMAILLLIERPSRIRSFVEEGVCDADLPLVKVLTKRIPFKRWELRRRKDRETHLRCFEKWRQVTLEKFEEHQWAVLAPFFARDLTAPRKVPHYYLPDQVILPCLVWERQGEGGFGQVYKAEIHPDHHDFSQHAGSKKDLFAVKQLCSTDEADFRKEVEILKRISRHPHNHLITLLATYQYLGRYHLIFPWADCDLGAFWRTRMPQNDEDTARWLAEQCRGLASGLATIHRYRRTSTDSTLDARLVKGTDPGKRPTILFCRHGDIKPENILWFPWPSGPAGNKGVLKINDFGTAEFTFQEVIPRTKALPITPRYAPPEACVPEIGGFIGTSYDVWSLGCLYLEFIAWWCGGWPRIDAFMQKRLAVDNISSEFLVGTFFTVAPDCERGVSKPRSRDALMRFAQSHAVLSWRNHGCFP</sequence>
<dbReference type="GO" id="GO:0004674">
    <property type="term" value="F:protein serine/threonine kinase activity"/>
    <property type="evidence" value="ECO:0007669"/>
    <property type="project" value="TreeGrafter"/>
</dbReference>
<dbReference type="SMART" id="SM00220">
    <property type="entry name" value="S_TKc"/>
    <property type="match status" value="1"/>
</dbReference>
<dbReference type="RefSeq" id="XP_003654460.1">
    <property type="nucleotide sequence ID" value="XM_003654412.1"/>
</dbReference>
<dbReference type="STRING" id="578455.G2R865"/>
<dbReference type="AlphaFoldDB" id="G2R865"/>
<dbReference type="Proteomes" id="UP000008181">
    <property type="component" value="Chromosome 3"/>
</dbReference>
<dbReference type="GO" id="GO:0005524">
    <property type="term" value="F:ATP binding"/>
    <property type="evidence" value="ECO:0007669"/>
    <property type="project" value="InterPro"/>
</dbReference>
<dbReference type="InterPro" id="IPR000719">
    <property type="entry name" value="Prot_kinase_dom"/>
</dbReference>
<keyword evidence="4" id="KW-1185">Reference proteome</keyword>
<evidence type="ECO:0000313" key="4">
    <source>
        <dbReference type="Proteomes" id="UP000008181"/>
    </source>
</evidence>
<feature type="domain" description="Protein kinase" evidence="2">
    <location>
        <begin position="260"/>
        <end position="563"/>
    </location>
</feature>
<protein>
    <recommendedName>
        <fullName evidence="2">Protein kinase domain-containing protein</fullName>
    </recommendedName>
</protein>
<dbReference type="Pfam" id="PF00069">
    <property type="entry name" value="Pkinase"/>
    <property type="match status" value="1"/>
</dbReference>
<dbReference type="KEGG" id="ttt:THITE_2051255"/>